<evidence type="ECO:0000313" key="8">
    <source>
        <dbReference type="WBParaSite" id="Pan_g21878.t1"/>
    </source>
</evidence>
<reference evidence="7" key="1">
    <citation type="journal article" date="2013" name="Genetics">
        <title>The draft genome and transcriptome of Panagrellus redivivus are shaped by the harsh demands of a free-living lifestyle.</title>
        <authorList>
            <person name="Srinivasan J."/>
            <person name="Dillman A.R."/>
            <person name="Macchietto M.G."/>
            <person name="Heikkinen L."/>
            <person name="Lakso M."/>
            <person name="Fracchia K.M."/>
            <person name="Antoshechkin I."/>
            <person name="Mortazavi A."/>
            <person name="Wong G."/>
            <person name="Sternberg P.W."/>
        </authorList>
    </citation>
    <scope>NUCLEOTIDE SEQUENCE [LARGE SCALE GENOMIC DNA]</scope>
    <source>
        <strain evidence="7">MT8872</strain>
    </source>
</reference>
<dbReference type="Proteomes" id="UP000492821">
    <property type="component" value="Unassembled WGS sequence"/>
</dbReference>
<dbReference type="InterPro" id="IPR052954">
    <property type="entry name" value="GPCR-Ligand_Int"/>
</dbReference>
<evidence type="ECO:0000256" key="5">
    <source>
        <dbReference type="SAM" id="Phobius"/>
    </source>
</evidence>
<dbReference type="PROSITE" id="PS50262">
    <property type="entry name" value="G_PROTEIN_RECEP_F1_2"/>
    <property type="match status" value="1"/>
</dbReference>
<evidence type="ECO:0000256" key="2">
    <source>
        <dbReference type="ARBA" id="ARBA00022692"/>
    </source>
</evidence>
<evidence type="ECO:0000256" key="1">
    <source>
        <dbReference type="ARBA" id="ARBA00004370"/>
    </source>
</evidence>
<reference evidence="8" key="2">
    <citation type="submission" date="2020-10" db="UniProtKB">
        <authorList>
            <consortium name="WormBaseParasite"/>
        </authorList>
    </citation>
    <scope>IDENTIFICATION</scope>
</reference>
<dbReference type="AlphaFoldDB" id="A0A7E4VLB2"/>
<keyword evidence="3 5" id="KW-1133">Transmembrane helix</keyword>
<evidence type="ECO:0000256" key="4">
    <source>
        <dbReference type="ARBA" id="ARBA00023136"/>
    </source>
</evidence>
<evidence type="ECO:0000313" key="7">
    <source>
        <dbReference type="Proteomes" id="UP000492821"/>
    </source>
</evidence>
<keyword evidence="4 5" id="KW-0472">Membrane</keyword>
<dbReference type="PRINTS" id="PR00237">
    <property type="entry name" value="GPCRRHODOPSN"/>
</dbReference>
<organism evidence="7 8">
    <name type="scientific">Panagrellus redivivus</name>
    <name type="common">Microworm</name>
    <dbReference type="NCBI Taxonomy" id="6233"/>
    <lineage>
        <taxon>Eukaryota</taxon>
        <taxon>Metazoa</taxon>
        <taxon>Ecdysozoa</taxon>
        <taxon>Nematoda</taxon>
        <taxon>Chromadorea</taxon>
        <taxon>Rhabditida</taxon>
        <taxon>Tylenchina</taxon>
        <taxon>Panagrolaimomorpha</taxon>
        <taxon>Panagrolaimoidea</taxon>
        <taxon>Panagrolaimidae</taxon>
        <taxon>Panagrellus</taxon>
    </lineage>
</organism>
<feature type="transmembrane region" description="Helical" evidence="5">
    <location>
        <begin position="109"/>
        <end position="131"/>
    </location>
</feature>
<proteinExistence type="predicted"/>
<dbReference type="SUPFAM" id="SSF81321">
    <property type="entry name" value="Family A G protein-coupled receptor-like"/>
    <property type="match status" value="1"/>
</dbReference>
<dbReference type="GO" id="GO:0016020">
    <property type="term" value="C:membrane"/>
    <property type="evidence" value="ECO:0007669"/>
    <property type="project" value="UniProtKB-SubCell"/>
</dbReference>
<accession>A0A7E4VLB2</accession>
<feature type="transmembrane region" description="Helical" evidence="5">
    <location>
        <begin position="30"/>
        <end position="54"/>
    </location>
</feature>
<feature type="transmembrane region" description="Helical" evidence="5">
    <location>
        <begin position="152"/>
        <end position="172"/>
    </location>
</feature>
<dbReference type="Gene3D" id="1.20.1070.10">
    <property type="entry name" value="Rhodopsin 7-helix transmembrane proteins"/>
    <property type="match status" value="1"/>
</dbReference>
<keyword evidence="7" id="KW-1185">Reference proteome</keyword>
<dbReference type="PANTHER" id="PTHR46641:SF20">
    <property type="entry name" value="G-PROTEIN COUPLED RECEPTORS FAMILY 1 PROFILE DOMAIN-CONTAINING PROTEIN"/>
    <property type="match status" value="1"/>
</dbReference>
<dbReference type="InterPro" id="IPR000276">
    <property type="entry name" value="GPCR_Rhodpsn"/>
</dbReference>
<dbReference type="Pfam" id="PF00001">
    <property type="entry name" value="7tm_1"/>
    <property type="match status" value="1"/>
</dbReference>
<feature type="transmembrane region" description="Helical" evidence="5">
    <location>
        <begin position="66"/>
        <end position="89"/>
    </location>
</feature>
<protein>
    <submittedName>
        <fullName evidence="8">G_PROTEIN_RECEP_F1_2 domain-containing protein</fullName>
    </submittedName>
</protein>
<name>A0A7E4VLB2_PANRE</name>
<dbReference type="PANTHER" id="PTHR46641">
    <property type="entry name" value="FMRFAMIDE RECEPTOR-RELATED"/>
    <property type="match status" value="1"/>
</dbReference>
<comment type="subcellular location">
    <subcellularLocation>
        <location evidence="1">Membrane</location>
    </subcellularLocation>
</comment>
<dbReference type="GO" id="GO:0004930">
    <property type="term" value="F:G protein-coupled receptor activity"/>
    <property type="evidence" value="ECO:0007669"/>
    <property type="project" value="InterPro"/>
</dbReference>
<evidence type="ECO:0000256" key="3">
    <source>
        <dbReference type="ARBA" id="ARBA00022989"/>
    </source>
</evidence>
<feature type="transmembrane region" description="Helical" evidence="5">
    <location>
        <begin position="203"/>
        <end position="229"/>
    </location>
</feature>
<evidence type="ECO:0000259" key="6">
    <source>
        <dbReference type="PROSITE" id="PS50262"/>
    </source>
</evidence>
<dbReference type="CDD" id="cd14978">
    <property type="entry name" value="7tmA_FMRFamide_R-like"/>
    <property type="match status" value="1"/>
</dbReference>
<dbReference type="WBParaSite" id="Pan_g21878.t1">
    <property type="protein sequence ID" value="Pan_g21878.t1"/>
    <property type="gene ID" value="Pan_g21878"/>
</dbReference>
<dbReference type="InterPro" id="IPR017452">
    <property type="entry name" value="GPCR_Rhodpsn_7TM"/>
</dbReference>
<sequence length="310" mass="35158">MNQTSTTENNSTFSEADLQYIQNGESFQAFVYSVLMPCVCIPGMLGACISIIIFTKKQMRSSLNVYLAGLSVFDLVVLSMSLIIYPLMSECIRNGSDGTICHVFWRTSLFAYPVSLMAQTGSVWTCVAITVDRFLAVKYPLHMRLWCTPQKAICALCCITGLSILYKIPSIFELKLDENGRVHKTELRDNRLYILLYNTYGNVLILFVIPWVIIIALNVVTVNAVRAAYKIRREMRLNQRSDDNERRCTKMATVTIIAFIVFNSVAALNNVIEAINVNTNTQDAEYSQDERSQYVITLDSNEHDMRIQSM</sequence>
<feature type="domain" description="G-protein coupled receptors family 1 profile" evidence="6">
    <location>
        <begin position="46"/>
        <end position="261"/>
    </location>
</feature>
<keyword evidence="2 5" id="KW-0812">Transmembrane</keyword>
<feature type="transmembrane region" description="Helical" evidence="5">
    <location>
        <begin position="250"/>
        <end position="272"/>
    </location>
</feature>